<organism evidence="1 2">
    <name type="scientific">Elysia crispata</name>
    <name type="common">lettuce slug</name>
    <dbReference type="NCBI Taxonomy" id="231223"/>
    <lineage>
        <taxon>Eukaryota</taxon>
        <taxon>Metazoa</taxon>
        <taxon>Spiralia</taxon>
        <taxon>Lophotrochozoa</taxon>
        <taxon>Mollusca</taxon>
        <taxon>Gastropoda</taxon>
        <taxon>Heterobranchia</taxon>
        <taxon>Euthyneura</taxon>
        <taxon>Panpulmonata</taxon>
        <taxon>Sacoglossa</taxon>
        <taxon>Placobranchoidea</taxon>
        <taxon>Plakobranchidae</taxon>
        <taxon>Elysia</taxon>
    </lineage>
</organism>
<evidence type="ECO:0000313" key="1">
    <source>
        <dbReference type="EMBL" id="KAK3795693.1"/>
    </source>
</evidence>
<dbReference type="AlphaFoldDB" id="A0AAE1AXA2"/>
<dbReference type="EMBL" id="JAWDGP010001017">
    <property type="protein sequence ID" value="KAK3795693.1"/>
    <property type="molecule type" value="Genomic_DNA"/>
</dbReference>
<protein>
    <submittedName>
        <fullName evidence="1">Uncharacterized protein</fullName>
    </submittedName>
</protein>
<reference evidence="1" key="1">
    <citation type="journal article" date="2023" name="G3 (Bethesda)">
        <title>A reference genome for the long-term kleptoplast-retaining sea slug Elysia crispata morphotype clarki.</title>
        <authorList>
            <person name="Eastman K.E."/>
            <person name="Pendleton A.L."/>
            <person name="Shaikh M.A."/>
            <person name="Suttiyut T."/>
            <person name="Ogas R."/>
            <person name="Tomko P."/>
            <person name="Gavelis G."/>
            <person name="Widhalm J.R."/>
            <person name="Wisecaver J.H."/>
        </authorList>
    </citation>
    <scope>NUCLEOTIDE SEQUENCE</scope>
    <source>
        <strain evidence="1">ECLA1</strain>
    </source>
</reference>
<dbReference type="Proteomes" id="UP001283361">
    <property type="component" value="Unassembled WGS sequence"/>
</dbReference>
<sequence>MVSRGGDWLQREEEVGCEERLVTEEVSWDGGGGVRLVTEGGIGRERGGEIGYRGWFLSSGLERSQRERVRVGLGEINHRGSSRPLGRRLFSKMGYRLEREERLVTGRERGGG</sequence>
<gene>
    <name evidence="1" type="ORF">RRG08_004447</name>
</gene>
<name>A0AAE1AXA2_9GAST</name>
<accession>A0AAE1AXA2</accession>
<proteinExistence type="predicted"/>
<keyword evidence="2" id="KW-1185">Reference proteome</keyword>
<comment type="caution">
    <text evidence="1">The sequence shown here is derived from an EMBL/GenBank/DDBJ whole genome shotgun (WGS) entry which is preliminary data.</text>
</comment>
<evidence type="ECO:0000313" key="2">
    <source>
        <dbReference type="Proteomes" id="UP001283361"/>
    </source>
</evidence>